<evidence type="ECO:0000256" key="3">
    <source>
        <dbReference type="ARBA" id="ARBA00022475"/>
    </source>
</evidence>
<dbReference type="GO" id="GO:0055085">
    <property type="term" value="P:transmembrane transport"/>
    <property type="evidence" value="ECO:0007669"/>
    <property type="project" value="InterPro"/>
</dbReference>
<protein>
    <recommendedName>
        <fullName evidence="8">ABC transmembrane type-1 domain-containing protein</fullName>
    </recommendedName>
</protein>
<dbReference type="Gene3D" id="1.10.3720.10">
    <property type="entry name" value="MetI-like"/>
    <property type="match status" value="1"/>
</dbReference>
<dbReference type="PANTHER" id="PTHR30151">
    <property type="entry name" value="ALKANE SULFONATE ABC TRANSPORTER-RELATED, MEMBRANE SUBUNIT"/>
    <property type="match status" value="1"/>
</dbReference>
<evidence type="ECO:0000256" key="4">
    <source>
        <dbReference type="ARBA" id="ARBA00022692"/>
    </source>
</evidence>
<dbReference type="STRING" id="1921764.BSR28_04190"/>
<sequence length="257" mass="27221">MNKRHFRPGVATLIGVVFLLLLWLVLAILIAQDAILPGPLSVAQRLLRDVQSPLFWSAVGDTATEAVLGSLCAAAVALPLAYVMYRSRFISAASEPLLALSQSIPAVALAPLLVIWVGYGLRAIVLLCALIVFFPILVNTVLGFRSLPREVLEAARLDGANSFQLLFHIEGPMALPAVLAGFRTGFTLSITGAVVGEFVMGGQGLGARLSAQSAAADMTGLFATTLVLISLAAVIFSGISILERQSRTLRALRDTKE</sequence>
<evidence type="ECO:0000259" key="8">
    <source>
        <dbReference type="PROSITE" id="PS50928"/>
    </source>
</evidence>
<keyword evidence="3" id="KW-1003">Cell membrane</keyword>
<evidence type="ECO:0000256" key="5">
    <source>
        <dbReference type="ARBA" id="ARBA00022989"/>
    </source>
</evidence>
<organism evidence="9 10">
    <name type="scientific">Boudabousia liubingyangii</name>
    <dbReference type="NCBI Taxonomy" id="1921764"/>
    <lineage>
        <taxon>Bacteria</taxon>
        <taxon>Bacillati</taxon>
        <taxon>Actinomycetota</taxon>
        <taxon>Actinomycetes</taxon>
        <taxon>Actinomycetales</taxon>
        <taxon>Actinomycetaceae</taxon>
        <taxon>Boudabousia</taxon>
    </lineage>
</organism>
<dbReference type="PROSITE" id="PS50928">
    <property type="entry name" value="ABC_TM1"/>
    <property type="match status" value="1"/>
</dbReference>
<dbReference type="InterPro" id="IPR000515">
    <property type="entry name" value="MetI-like"/>
</dbReference>
<evidence type="ECO:0000313" key="10">
    <source>
        <dbReference type="Proteomes" id="UP000186785"/>
    </source>
</evidence>
<keyword evidence="4 7" id="KW-0812">Transmembrane</keyword>
<dbReference type="Proteomes" id="UP000186785">
    <property type="component" value="Unassembled WGS sequence"/>
</dbReference>
<dbReference type="Pfam" id="PF00528">
    <property type="entry name" value="BPD_transp_1"/>
    <property type="match status" value="1"/>
</dbReference>
<comment type="similarity">
    <text evidence="7">Belongs to the binding-protein-dependent transport system permease family.</text>
</comment>
<accession>A0A1Q5PNN9</accession>
<feature type="transmembrane region" description="Helical" evidence="7">
    <location>
        <begin position="123"/>
        <end position="144"/>
    </location>
</feature>
<keyword evidence="2 7" id="KW-0813">Transport</keyword>
<comment type="caution">
    <text evidence="9">The sequence shown here is derived from an EMBL/GenBank/DDBJ whole genome shotgun (WGS) entry which is preliminary data.</text>
</comment>
<reference evidence="9 10" key="1">
    <citation type="submission" date="2016-11" db="EMBL/GenBank/DDBJ databases">
        <title>Actinomyces gypaetusis sp. nov. isolated from the vulture Gypaetus barbatus in Qinghai Tibet Plateau China.</title>
        <authorList>
            <person name="Meng X."/>
        </authorList>
    </citation>
    <scope>NUCLEOTIDE SEQUENCE [LARGE SCALE GENOMIC DNA]</scope>
    <source>
        <strain evidence="9 10">VUL4_2</strain>
    </source>
</reference>
<feature type="transmembrane region" description="Helical" evidence="7">
    <location>
        <begin position="97"/>
        <end position="117"/>
    </location>
</feature>
<dbReference type="GO" id="GO:0005886">
    <property type="term" value="C:plasma membrane"/>
    <property type="evidence" value="ECO:0007669"/>
    <property type="project" value="UniProtKB-SubCell"/>
</dbReference>
<dbReference type="CDD" id="cd06261">
    <property type="entry name" value="TM_PBP2"/>
    <property type="match status" value="1"/>
</dbReference>
<keyword evidence="10" id="KW-1185">Reference proteome</keyword>
<dbReference type="InterPro" id="IPR035906">
    <property type="entry name" value="MetI-like_sf"/>
</dbReference>
<feature type="transmembrane region" description="Helical" evidence="7">
    <location>
        <begin position="174"/>
        <end position="200"/>
    </location>
</feature>
<evidence type="ECO:0000256" key="1">
    <source>
        <dbReference type="ARBA" id="ARBA00004651"/>
    </source>
</evidence>
<comment type="subcellular location">
    <subcellularLocation>
        <location evidence="1 7">Cell membrane</location>
        <topology evidence="1 7">Multi-pass membrane protein</topology>
    </subcellularLocation>
</comment>
<dbReference type="PANTHER" id="PTHR30151:SF20">
    <property type="entry name" value="ABC TRANSPORTER PERMEASE PROTEIN HI_0355-RELATED"/>
    <property type="match status" value="1"/>
</dbReference>
<name>A0A1Q5PNN9_9ACTO</name>
<keyword evidence="5 7" id="KW-1133">Transmembrane helix</keyword>
<proteinExistence type="inferred from homology"/>
<dbReference type="EMBL" id="MQSV01000002">
    <property type="protein sequence ID" value="OKL49122.1"/>
    <property type="molecule type" value="Genomic_DNA"/>
</dbReference>
<feature type="transmembrane region" description="Helical" evidence="7">
    <location>
        <begin position="220"/>
        <end position="242"/>
    </location>
</feature>
<dbReference type="AlphaFoldDB" id="A0A1Q5PNN9"/>
<dbReference type="RefSeq" id="WP_073709110.1">
    <property type="nucleotide sequence ID" value="NZ_MQSU01000002.1"/>
</dbReference>
<dbReference type="SUPFAM" id="SSF161098">
    <property type="entry name" value="MetI-like"/>
    <property type="match status" value="1"/>
</dbReference>
<evidence type="ECO:0000256" key="6">
    <source>
        <dbReference type="ARBA" id="ARBA00023136"/>
    </source>
</evidence>
<evidence type="ECO:0000256" key="2">
    <source>
        <dbReference type="ARBA" id="ARBA00022448"/>
    </source>
</evidence>
<evidence type="ECO:0000256" key="7">
    <source>
        <dbReference type="RuleBase" id="RU363032"/>
    </source>
</evidence>
<gene>
    <name evidence="9" type="ORF">BSR29_04625</name>
</gene>
<keyword evidence="6 7" id="KW-0472">Membrane</keyword>
<feature type="domain" description="ABC transmembrane type-1" evidence="8">
    <location>
        <begin position="59"/>
        <end position="240"/>
    </location>
</feature>
<feature type="transmembrane region" description="Helical" evidence="7">
    <location>
        <begin position="67"/>
        <end position="85"/>
    </location>
</feature>
<evidence type="ECO:0000313" key="9">
    <source>
        <dbReference type="EMBL" id="OKL49122.1"/>
    </source>
</evidence>